<dbReference type="SMART" id="SM00382">
    <property type="entry name" value="AAA"/>
    <property type="match status" value="1"/>
</dbReference>
<evidence type="ECO:0000256" key="3">
    <source>
        <dbReference type="ARBA" id="ARBA00022840"/>
    </source>
</evidence>
<keyword evidence="5" id="KW-0175">Coiled coil</keyword>
<protein>
    <submittedName>
        <fullName evidence="8">AAA family ATPase</fullName>
    </submittedName>
</protein>
<dbReference type="InterPro" id="IPR050221">
    <property type="entry name" value="26S_Proteasome_ATPase"/>
</dbReference>
<dbReference type="InterPro" id="IPR003959">
    <property type="entry name" value="ATPase_AAA_core"/>
</dbReference>
<evidence type="ECO:0000256" key="5">
    <source>
        <dbReference type="SAM" id="Coils"/>
    </source>
</evidence>
<evidence type="ECO:0000256" key="2">
    <source>
        <dbReference type="ARBA" id="ARBA00022741"/>
    </source>
</evidence>
<dbReference type="Proteomes" id="UP001210120">
    <property type="component" value="Chromosome"/>
</dbReference>
<proteinExistence type="inferred from homology"/>
<keyword evidence="3 4" id="KW-0067">ATP-binding</keyword>
<evidence type="ECO:0000313" key="9">
    <source>
        <dbReference type="Proteomes" id="UP001210120"/>
    </source>
</evidence>
<dbReference type="InterPro" id="IPR027417">
    <property type="entry name" value="P-loop_NTPase"/>
</dbReference>
<reference evidence="8" key="1">
    <citation type="submission" date="2022-12" db="EMBL/GenBank/DDBJ databases">
        <title>Genomic Characterization of Candidatus Phytoplasma sacchari in China.</title>
        <authorList>
            <person name="Zhang R.-Y."/>
        </authorList>
    </citation>
    <scope>NUCLEOTIDE SEQUENCE [LARGE SCALE GENOMIC DNA]</scope>
    <source>
        <strain evidence="8">SCWL1</strain>
    </source>
</reference>
<keyword evidence="2 4" id="KW-0547">Nucleotide-binding</keyword>
<evidence type="ECO:0000256" key="4">
    <source>
        <dbReference type="RuleBase" id="RU003651"/>
    </source>
</evidence>
<comment type="similarity">
    <text evidence="1 4">Belongs to the AAA ATPase family.</text>
</comment>
<name>A0ABY7M1M2_9MOLU</name>
<keyword evidence="6" id="KW-0812">Transmembrane</keyword>
<evidence type="ECO:0000256" key="1">
    <source>
        <dbReference type="ARBA" id="ARBA00006914"/>
    </source>
</evidence>
<dbReference type="InterPro" id="IPR003593">
    <property type="entry name" value="AAA+_ATPase"/>
</dbReference>
<organism evidence="8 9">
    <name type="scientific">Candidatus Phytoplasma sacchari</name>
    <dbReference type="NCBI Taxonomy" id="2609813"/>
    <lineage>
        <taxon>Bacteria</taxon>
        <taxon>Bacillati</taxon>
        <taxon>Mycoplasmatota</taxon>
        <taxon>Mollicutes</taxon>
        <taxon>Acholeplasmatales</taxon>
        <taxon>Acholeplasmataceae</taxon>
        <taxon>Candidatus Phytoplasma</taxon>
        <taxon>16SrXI (Rice yellow dwarf group)</taxon>
    </lineage>
</organism>
<dbReference type="PANTHER" id="PTHR23073">
    <property type="entry name" value="26S PROTEASOME REGULATORY SUBUNIT"/>
    <property type="match status" value="1"/>
</dbReference>
<accession>A0ABY7M1M2</accession>
<dbReference type="EMBL" id="CP115156">
    <property type="protein sequence ID" value="WBL31620.1"/>
    <property type="molecule type" value="Genomic_DNA"/>
</dbReference>
<dbReference type="InterPro" id="IPR003960">
    <property type="entry name" value="ATPase_AAA_CS"/>
</dbReference>
<keyword evidence="9" id="KW-1185">Reference proteome</keyword>
<dbReference type="Pfam" id="PF00004">
    <property type="entry name" value="AAA"/>
    <property type="match status" value="1"/>
</dbReference>
<dbReference type="PROSITE" id="PS00674">
    <property type="entry name" value="AAA"/>
    <property type="match status" value="1"/>
</dbReference>
<keyword evidence="6" id="KW-1133">Transmembrane helix</keyword>
<feature type="domain" description="AAA+ ATPase" evidence="7">
    <location>
        <begin position="465"/>
        <end position="602"/>
    </location>
</feature>
<evidence type="ECO:0000256" key="6">
    <source>
        <dbReference type="SAM" id="Phobius"/>
    </source>
</evidence>
<gene>
    <name evidence="8" type="ORF">O7R10_00975</name>
</gene>
<feature type="coiled-coil region" evidence="5">
    <location>
        <begin position="11"/>
        <end position="369"/>
    </location>
</feature>
<keyword evidence="6" id="KW-0472">Membrane</keyword>
<evidence type="ECO:0000313" key="8">
    <source>
        <dbReference type="EMBL" id="WBL31620.1"/>
    </source>
</evidence>
<feature type="transmembrane region" description="Helical" evidence="6">
    <location>
        <begin position="1188"/>
        <end position="1205"/>
    </location>
</feature>
<dbReference type="SUPFAM" id="SSF52540">
    <property type="entry name" value="P-loop containing nucleoside triphosphate hydrolases"/>
    <property type="match status" value="1"/>
</dbReference>
<dbReference type="CDD" id="cd19481">
    <property type="entry name" value="RecA-like_protease"/>
    <property type="match status" value="1"/>
</dbReference>
<dbReference type="Gene3D" id="3.40.50.300">
    <property type="entry name" value="P-loop containing nucleotide triphosphate hydrolases"/>
    <property type="match status" value="1"/>
</dbReference>
<evidence type="ECO:0000259" key="7">
    <source>
        <dbReference type="SMART" id="SM00382"/>
    </source>
</evidence>
<sequence length="1209" mass="145061">MYQSEQTKTELTNTKQKSIKIQNQMEATKQEIFELTSEKEKLQQDLKTMQREIQNAHYLREEEQNHFLERIQQQEQTIESLQITIKDFQQQLDQKQVEINTLTTNIINLNKDLNIFSNQLKQTQNELKQERENLQNEKKISQTSNQKIIFLEYKEQEQKKQIDEINNQKNKLKNQKQKIKKKLKKLRDKIKKINYLKEEEKNNLLHIIKKQEDTINLLMDEIEKYQQIIKEDQLTINKITKKLNIELKNFQKISNELKNIKNDLIIQETLLENEKKISEKEKTGLREQIKNAKEEIQKREILLKTLHTKFNDLYEEKNQLIKKLDQSLKELENLHLLSDQEKEYFQTEIIRTKRELEVMTNKYEETQKENQEQGSLLKLNLELSRELLKFLRDKHKLETEEQQTKIKKEILDPQNEVQKFRITNTEEFSGFDKVIGSEKVVEELKKTLQHLTNQKMFKEKGISKIPKGVLLYGPPGTGKTFLAEAFMKESKLPCFKVTSAEFSKTYVGEAPRLIGNLFEEARRLAPSIILIDECESLFKSRISYGLNSDHGNMVTAFLSNFDGIHTIKEKPVFVIATTNYKDEIDNAILSRFSKLIKVDFWEKKDIKLFLQQINKSRPIDIRSYKYFDKLIEQILNVPLNYQLRTPRKLIEISDQATGLTLYNPNDYHITILPEDFQIVLDNLSDKEQKIDWNQHKHNKHKNEELFAINEFKSVPIKHLFQDNNFNNENNFEKRYFNLLKNNNIDHNKKLFYNIDTENIKLIEIKDGKEDKKLIKKFYNDEYPFPENLLGFYFEFKDNTKKFNIQEKVISLEEVLTLAIEYGAQKIYFIWDLKKKEENINIFLKLQKEFSKKYPFLKNDLTFKNKLLFACAQEANQEEDLRRIIIDYLNNIKDNIVTKIHQSFLLSENKIIEKGNKNNPYDYQNNFKYYQKIKSKVDDFVNNQIIINFDEKMQNEIILEIEKENNLKNQEKIKKTLEKFLSTINFNSNFISIEKIDEIKNKVYDEFSNNFNQNKGINLKIETIENKITEEINNLSEYVFDNNWSNIFPKNTKINLPLSEKEKLISEIKNKAKKELIYEENKLDEIIINIRKYIVNYEDNFNNILERKISENFYEYFLDKNMDYRSLQENKIEFLRKKSFIFVKNELQNDQITDEKIKKKIYFFLDQNYLNQNEKNNNGIDFYIKKHPFLSSLIFFLIFLNIKNFFNYKK</sequence>